<keyword evidence="4 10" id="KW-0812">Transmembrane</keyword>
<keyword evidence="6 10" id="KW-0472">Membrane</keyword>
<comment type="caution">
    <text evidence="13">The sequence shown here is derived from an EMBL/GenBank/DDBJ whole genome shotgun (WGS) entry which is preliminary data.</text>
</comment>
<sequence>MKSIRMKFIVPIAILLMCAFAFIILFTSWQVEKKIFEDTIGQTQGFVKELNNSAAVFLGKYDESIQLLSESDQVVQYAYTYRSSNELNNNAERQIQTVFNRYTEIYKDVLSVYYASENGVFKMTPATALSAEYNPVKEAWYTQAITSKHPVWSEPYESKTGDYVITVSKAIMSGEDVLGVIGSDINLTSMTNRLNELNIGYDGYPIILSNEGKAIIHPTEKGQDVTKDPIMASVINGDARGVIDTEKGLIVYDTVGKTGWKIGAVYEKENLFGVSNEMKKILAITAFSILFLVIIVVSILSSKVTKPIQKLNESVQQVADGDLQTHVHMSGKDEVAALGRNFNNMVQKMRGIVGITDDAAANVRESIHQLNIAVQEINQSGTMVFSTLEELTDGTERSASGSKKAADRSMELGHLISSISEEASAMSKLAEQAAGATEKGSAHMAAVASAMDTSTGWMEAAMTAIRTLAEDIIRIESIVHVIEDISAQTNLLALNASIEAAHAGNHGRGFAVVAQEVRKLAEQSNKAAGEIHQKIAAVQTGSEHVIDTMSQAGDHIMIQTEAVRETEIVFTDQGDLMNKMDAAIVEIASHIHTANNEKDVVVQTVGHLAEEAHSSAASCEEVQDQTKNQLSVIESVALASEQLASLNEELIKAIRQFRI</sequence>
<evidence type="ECO:0000256" key="8">
    <source>
        <dbReference type="ARBA" id="ARBA00029447"/>
    </source>
</evidence>
<evidence type="ECO:0000256" key="2">
    <source>
        <dbReference type="ARBA" id="ARBA00022475"/>
    </source>
</evidence>
<dbReference type="PANTHER" id="PTHR32089:SF112">
    <property type="entry name" value="LYSOZYME-LIKE PROTEIN-RELATED"/>
    <property type="match status" value="1"/>
</dbReference>
<dbReference type="PRINTS" id="PR00260">
    <property type="entry name" value="CHEMTRNSDUCR"/>
</dbReference>
<proteinExistence type="inferred from homology"/>
<dbReference type="SMART" id="SM00283">
    <property type="entry name" value="MA"/>
    <property type="match status" value="1"/>
</dbReference>
<dbReference type="STRING" id="1714354.BLL40_03665"/>
<protein>
    <recommendedName>
        <fullName evidence="15">Chemotaxis protein</fullName>
    </recommendedName>
</protein>
<dbReference type="SMART" id="SM00304">
    <property type="entry name" value="HAMP"/>
    <property type="match status" value="1"/>
</dbReference>
<organism evidence="13 14">
    <name type="scientific">Domibacillus mangrovi</name>
    <dbReference type="NCBI Taxonomy" id="1714354"/>
    <lineage>
        <taxon>Bacteria</taxon>
        <taxon>Bacillati</taxon>
        <taxon>Bacillota</taxon>
        <taxon>Bacilli</taxon>
        <taxon>Bacillales</taxon>
        <taxon>Bacillaceae</taxon>
        <taxon>Domibacillus</taxon>
    </lineage>
</organism>
<name>A0A1Q5P5F1_9BACI</name>
<dbReference type="InterPro" id="IPR004090">
    <property type="entry name" value="Chemotax_Me-accpt_rcpt"/>
</dbReference>
<dbReference type="Proteomes" id="UP000186524">
    <property type="component" value="Unassembled WGS sequence"/>
</dbReference>
<dbReference type="EMBL" id="MRWQ01000004">
    <property type="protein sequence ID" value="OKL37423.1"/>
    <property type="molecule type" value="Genomic_DNA"/>
</dbReference>
<dbReference type="CDD" id="cd12913">
    <property type="entry name" value="PDC1_MCP_like"/>
    <property type="match status" value="1"/>
</dbReference>
<feature type="transmembrane region" description="Helical" evidence="10">
    <location>
        <begin position="6"/>
        <end position="26"/>
    </location>
</feature>
<evidence type="ECO:0008006" key="15">
    <source>
        <dbReference type="Google" id="ProtNLM"/>
    </source>
</evidence>
<dbReference type="Gene3D" id="1.10.287.950">
    <property type="entry name" value="Methyl-accepting chemotaxis protein"/>
    <property type="match status" value="1"/>
</dbReference>
<keyword evidence="14" id="KW-1185">Reference proteome</keyword>
<dbReference type="RefSeq" id="WP_073710576.1">
    <property type="nucleotide sequence ID" value="NZ_MRWQ01000004.1"/>
</dbReference>
<evidence type="ECO:0000256" key="1">
    <source>
        <dbReference type="ARBA" id="ARBA00004651"/>
    </source>
</evidence>
<keyword evidence="5 10" id="KW-1133">Transmembrane helix</keyword>
<dbReference type="OrthoDB" id="9760371at2"/>
<evidence type="ECO:0000256" key="6">
    <source>
        <dbReference type="ARBA" id="ARBA00023136"/>
    </source>
</evidence>
<dbReference type="Pfam" id="PF00015">
    <property type="entry name" value="MCPsignal"/>
    <property type="match status" value="1"/>
</dbReference>
<feature type="domain" description="Methyl-accepting transducer" evidence="11">
    <location>
        <begin position="373"/>
        <end position="620"/>
    </location>
</feature>
<dbReference type="PROSITE" id="PS50111">
    <property type="entry name" value="CHEMOTAXIS_TRANSDUC_2"/>
    <property type="match status" value="1"/>
</dbReference>
<feature type="transmembrane region" description="Helical" evidence="10">
    <location>
        <begin position="281"/>
        <end position="300"/>
    </location>
</feature>
<evidence type="ECO:0000259" key="12">
    <source>
        <dbReference type="PROSITE" id="PS50885"/>
    </source>
</evidence>
<keyword evidence="2" id="KW-1003">Cell membrane</keyword>
<dbReference type="PROSITE" id="PS50885">
    <property type="entry name" value="HAMP"/>
    <property type="match status" value="1"/>
</dbReference>
<evidence type="ECO:0000256" key="10">
    <source>
        <dbReference type="SAM" id="Phobius"/>
    </source>
</evidence>
<reference evidence="13 14" key="1">
    <citation type="submission" date="2016-12" db="EMBL/GenBank/DDBJ databases">
        <title>Domibacillus sp. SAOS 44 whole genome sequencing.</title>
        <authorList>
            <person name="Verma A."/>
            <person name="Krishnamurthi S."/>
        </authorList>
    </citation>
    <scope>NUCLEOTIDE SEQUENCE [LARGE SCALE GENOMIC DNA]</scope>
    <source>
        <strain evidence="13 14">SAOS 44</strain>
    </source>
</reference>
<evidence type="ECO:0000256" key="3">
    <source>
        <dbReference type="ARBA" id="ARBA00022500"/>
    </source>
</evidence>
<dbReference type="Pfam" id="PF02743">
    <property type="entry name" value="dCache_1"/>
    <property type="match status" value="1"/>
</dbReference>
<comment type="similarity">
    <text evidence="8">Belongs to the methyl-accepting chemotaxis (MCP) protein family.</text>
</comment>
<dbReference type="Pfam" id="PF00672">
    <property type="entry name" value="HAMP"/>
    <property type="match status" value="1"/>
</dbReference>
<evidence type="ECO:0000256" key="5">
    <source>
        <dbReference type="ARBA" id="ARBA00022989"/>
    </source>
</evidence>
<evidence type="ECO:0000313" key="13">
    <source>
        <dbReference type="EMBL" id="OKL37423.1"/>
    </source>
</evidence>
<evidence type="ECO:0000259" key="11">
    <source>
        <dbReference type="PROSITE" id="PS50111"/>
    </source>
</evidence>
<dbReference type="InterPro" id="IPR003660">
    <property type="entry name" value="HAMP_dom"/>
</dbReference>
<dbReference type="AlphaFoldDB" id="A0A1Q5P5F1"/>
<gene>
    <name evidence="13" type="ORF">BLL40_03665</name>
</gene>
<dbReference type="Gene3D" id="3.30.450.20">
    <property type="entry name" value="PAS domain"/>
    <property type="match status" value="2"/>
</dbReference>
<dbReference type="PANTHER" id="PTHR32089">
    <property type="entry name" value="METHYL-ACCEPTING CHEMOTAXIS PROTEIN MCPB"/>
    <property type="match status" value="1"/>
</dbReference>
<dbReference type="CDD" id="cd12912">
    <property type="entry name" value="PDC2_MCP_like"/>
    <property type="match status" value="1"/>
</dbReference>
<dbReference type="GO" id="GO:0005886">
    <property type="term" value="C:plasma membrane"/>
    <property type="evidence" value="ECO:0007669"/>
    <property type="project" value="UniProtKB-SubCell"/>
</dbReference>
<evidence type="ECO:0000313" key="14">
    <source>
        <dbReference type="Proteomes" id="UP000186524"/>
    </source>
</evidence>
<dbReference type="GO" id="GO:0006935">
    <property type="term" value="P:chemotaxis"/>
    <property type="evidence" value="ECO:0007669"/>
    <property type="project" value="UniProtKB-KW"/>
</dbReference>
<feature type="domain" description="HAMP" evidence="12">
    <location>
        <begin position="302"/>
        <end position="354"/>
    </location>
</feature>
<keyword evidence="3" id="KW-0145">Chemotaxis</keyword>
<evidence type="ECO:0000256" key="4">
    <source>
        <dbReference type="ARBA" id="ARBA00022692"/>
    </source>
</evidence>
<dbReference type="InterPro" id="IPR004089">
    <property type="entry name" value="MCPsignal_dom"/>
</dbReference>
<dbReference type="InterPro" id="IPR033479">
    <property type="entry name" value="dCache_1"/>
</dbReference>
<evidence type="ECO:0000256" key="9">
    <source>
        <dbReference type="PROSITE-ProRule" id="PRU00284"/>
    </source>
</evidence>
<dbReference type="GO" id="GO:0007165">
    <property type="term" value="P:signal transduction"/>
    <property type="evidence" value="ECO:0007669"/>
    <property type="project" value="UniProtKB-KW"/>
</dbReference>
<dbReference type="GO" id="GO:0004888">
    <property type="term" value="F:transmembrane signaling receptor activity"/>
    <property type="evidence" value="ECO:0007669"/>
    <property type="project" value="InterPro"/>
</dbReference>
<dbReference type="SUPFAM" id="SSF58104">
    <property type="entry name" value="Methyl-accepting chemotaxis protein (MCP) signaling domain"/>
    <property type="match status" value="1"/>
</dbReference>
<comment type="subcellular location">
    <subcellularLocation>
        <location evidence="1">Cell membrane</location>
        <topology evidence="1">Multi-pass membrane protein</topology>
    </subcellularLocation>
</comment>
<keyword evidence="7 9" id="KW-0807">Transducer</keyword>
<accession>A0A1Q5P5F1</accession>
<dbReference type="CDD" id="cd06225">
    <property type="entry name" value="HAMP"/>
    <property type="match status" value="1"/>
</dbReference>
<evidence type="ECO:0000256" key="7">
    <source>
        <dbReference type="ARBA" id="ARBA00023224"/>
    </source>
</evidence>
<dbReference type="Gene3D" id="1.10.8.500">
    <property type="entry name" value="HAMP domain in histidine kinase"/>
    <property type="match status" value="1"/>
</dbReference>